<comment type="similarity">
    <text evidence="5">Belongs to the serine/threonine dehydratase family.</text>
</comment>
<keyword evidence="7" id="KW-0663">Pyridoxal phosphate</keyword>
<comment type="cofactor">
    <cofactor evidence="2">
        <name>pyridoxal 5'-phosphate</name>
        <dbReference type="ChEBI" id="CHEBI:597326"/>
    </cofactor>
</comment>
<dbReference type="InterPro" id="IPR000634">
    <property type="entry name" value="Ser/Thr_deHydtase_PyrdxlP-BS"/>
</dbReference>
<evidence type="ECO:0000256" key="4">
    <source>
        <dbReference type="ARBA" id="ARBA00001946"/>
    </source>
</evidence>
<dbReference type="AlphaFoldDB" id="A0AAW8R8D5"/>
<evidence type="ECO:0000259" key="9">
    <source>
        <dbReference type="Pfam" id="PF00291"/>
    </source>
</evidence>
<evidence type="ECO:0000256" key="7">
    <source>
        <dbReference type="ARBA" id="ARBA00022898"/>
    </source>
</evidence>
<dbReference type="PROSITE" id="PS00165">
    <property type="entry name" value="DEHYDRATASE_SER_THR"/>
    <property type="match status" value="1"/>
</dbReference>
<dbReference type="NCBIfam" id="NF005147">
    <property type="entry name" value="PRK06608.1"/>
    <property type="match status" value="1"/>
</dbReference>
<dbReference type="GO" id="GO:0006520">
    <property type="term" value="P:amino acid metabolic process"/>
    <property type="evidence" value="ECO:0007669"/>
    <property type="project" value="InterPro"/>
</dbReference>
<comment type="cofactor">
    <cofactor evidence="3">
        <name>Mn(2+)</name>
        <dbReference type="ChEBI" id="CHEBI:29035"/>
    </cofactor>
</comment>
<keyword evidence="11" id="KW-1185">Reference proteome</keyword>
<evidence type="ECO:0000313" key="11">
    <source>
        <dbReference type="Proteomes" id="UP001249020"/>
    </source>
</evidence>
<dbReference type="FunFam" id="3.40.50.1100:FF:000005">
    <property type="entry name" value="Threonine dehydratase catabolic"/>
    <property type="match status" value="1"/>
</dbReference>
<dbReference type="EMBL" id="JAVRIE010000008">
    <property type="protein sequence ID" value="MDT0584185.1"/>
    <property type="molecule type" value="Genomic_DNA"/>
</dbReference>
<dbReference type="PANTHER" id="PTHR43050:SF1">
    <property type="entry name" value="SERINE RACEMASE"/>
    <property type="match status" value="1"/>
</dbReference>
<dbReference type="GO" id="GO:0018114">
    <property type="term" value="F:threonine racemase activity"/>
    <property type="evidence" value="ECO:0007669"/>
    <property type="project" value="TreeGrafter"/>
</dbReference>
<evidence type="ECO:0000256" key="8">
    <source>
        <dbReference type="ARBA" id="ARBA00023239"/>
    </source>
</evidence>
<name>A0AAW8R8D5_9ALTE</name>
<evidence type="ECO:0000256" key="3">
    <source>
        <dbReference type="ARBA" id="ARBA00001936"/>
    </source>
</evidence>
<dbReference type="CDD" id="cd01562">
    <property type="entry name" value="Thr-dehyd"/>
    <property type="match status" value="1"/>
</dbReference>
<dbReference type="GO" id="GO:0030378">
    <property type="term" value="F:serine racemase activity"/>
    <property type="evidence" value="ECO:0007669"/>
    <property type="project" value="TreeGrafter"/>
</dbReference>
<evidence type="ECO:0000256" key="5">
    <source>
        <dbReference type="ARBA" id="ARBA00010869"/>
    </source>
</evidence>
<comment type="cofactor">
    <cofactor evidence="1">
        <name>Ca(2+)</name>
        <dbReference type="ChEBI" id="CHEBI:29108"/>
    </cofactor>
</comment>
<dbReference type="RefSeq" id="WP_311362959.1">
    <property type="nucleotide sequence ID" value="NZ_JAVRIE010000008.1"/>
</dbReference>
<evidence type="ECO:0000256" key="2">
    <source>
        <dbReference type="ARBA" id="ARBA00001933"/>
    </source>
</evidence>
<comment type="caution">
    <text evidence="10">The sequence shown here is derived from an EMBL/GenBank/DDBJ whole genome shotgun (WGS) entry which is preliminary data.</text>
</comment>
<dbReference type="PANTHER" id="PTHR43050">
    <property type="entry name" value="SERINE / THREONINE RACEMASE FAMILY MEMBER"/>
    <property type="match status" value="1"/>
</dbReference>
<evidence type="ECO:0000256" key="1">
    <source>
        <dbReference type="ARBA" id="ARBA00001913"/>
    </source>
</evidence>
<dbReference type="GO" id="GO:0030170">
    <property type="term" value="F:pyridoxal phosphate binding"/>
    <property type="evidence" value="ECO:0007669"/>
    <property type="project" value="InterPro"/>
</dbReference>
<organism evidence="10 11">
    <name type="scientific">Brumicola blandensis</name>
    <dbReference type="NCBI Taxonomy" id="3075611"/>
    <lineage>
        <taxon>Bacteria</taxon>
        <taxon>Pseudomonadati</taxon>
        <taxon>Pseudomonadota</taxon>
        <taxon>Gammaproteobacteria</taxon>
        <taxon>Alteromonadales</taxon>
        <taxon>Alteromonadaceae</taxon>
        <taxon>Brumicola</taxon>
    </lineage>
</organism>
<proteinExistence type="inferred from homology"/>
<reference evidence="10 11" key="1">
    <citation type="submission" date="2023-09" db="EMBL/GenBank/DDBJ databases">
        <authorList>
            <person name="Rey-Velasco X."/>
        </authorList>
    </citation>
    <scope>NUCLEOTIDE SEQUENCE [LARGE SCALE GENOMIC DNA]</scope>
    <source>
        <strain evidence="10 11">W409</strain>
    </source>
</reference>
<dbReference type="GO" id="GO:0000287">
    <property type="term" value="F:magnesium ion binding"/>
    <property type="evidence" value="ECO:0007669"/>
    <property type="project" value="TreeGrafter"/>
</dbReference>
<dbReference type="GO" id="GO:0005524">
    <property type="term" value="F:ATP binding"/>
    <property type="evidence" value="ECO:0007669"/>
    <property type="project" value="TreeGrafter"/>
</dbReference>
<accession>A0AAW8R8D5</accession>
<evidence type="ECO:0000256" key="6">
    <source>
        <dbReference type="ARBA" id="ARBA00022842"/>
    </source>
</evidence>
<dbReference type="Gene3D" id="3.40.50.1100">
    <property type="match status" value="2"/>
</dbReference>
<dbReference type="InterPro" id="IPR001926">
    <property type="entry name" value="TrpB-like_PALP"/>
</dbReference>
<dbReference type="GO" id="GO:0003941">
    <property type="term" value="F:L-serine ammonia-lyase activity"/>
    <property type="evidence" value="ECO:0007669"/>
    <property type="project" value="TreeGrafter"/>
</dbReference>
<comment type="cofactor">
    <cofactor evidence="4">
        <name>Mg(2+)</name>
        <dbReference type="ChEBI" id="CHEBI:18420"/>
    </cofactor>
</comment>
<dbReference type="SUPFAM" id="SSF53686">
    <property type="entry name" value="Tryptophan synthase beta subunit-like PLP-dependent enzymes"/>
    <property type="match status" value="1"/>
</dbReference>
<sequence>MINIADITAAQERISKVVKTTPIFQSRLLNHWLGHEIYFKAECLQRTGAFKLRGAMNVLAKCHERQVLPKKVVANSSGNHAQAVAFAAAQFGIPAHIYCANTISPIKAAATEFYGAQVHQFDTRIEADQAVEAAGKEDGCLWIPPFNHPDIIAGQGTVTLEALQQLEEMNVQPNGVFAPCGGGGLLSGAIVTVRDMIKAGKLDAVEVVGAEPLNANDAARSLQSGFIEVLDGPPDTLADGAATPSVGPHTFEILQSVDDFYEVDEIQIAYWTQWLHHLLKLHIEPTCAMTMAAVAAWIADKPKNQKILVLLSGGNISQASMSKIWQTDYLLQPPIINPDAM</sequence>
<dbReference type="Proteomes" id="UP001249020">
    <property type="component" value="Unassembled WGS sequence"/>
</dbReference>
<keyword evidence="6" id="KW-0460">Magnesium</keyword>
<keyword evidence="8" id="KW-0456">Lyase</keyword>
<dbReference type="GO" id="GO:0008721">
    <property type="term" value="F:D-serine ammonia-lyase activity"/>
    <property type="evidence" value="ECO:0007669"/>
    <property type="project" value="TreeGrafter"/>
</dbReference>
<feature type="domain" description="Tryptophan synthase beta chain-like PALP" evidence="9">
    <location>
        <begin position="15"/>
        <end position="313"/>
    </location>
</feature>
<protein>
    <submittedName>
        <fullName evidence="10">Serine/threonine dehydratase</fullName>
    </submittedName>
</protein>
<gene>
    <name evidence="10" type="ORF">RM544_16680</name>
</gene>
<evidence type="ECO:0000313" key="10">
    <source>
        <dbReference type="EMBL" id="MDT0584185.1"/>
    </source>
</evidence>
<dbReference type="Pfam" id="PF00291">
    <property type="entry name" value="PALP"/>
    <property type="match status" value="1"/>
</dbReference>
<dbReference type="InterPro" id="IPR036052">
    <property type="entry name" value="TrpB-like_PALP_sf"/>
</dbReference>